<evidence type="ECO:0000256" key="4">
    <source>
        <dbReference type="ARBA" id="ARBA00022801"/>
    </source>
</evidence>
<evidence type="ECO:0000313" key="7">
    <source>
        <dbReference type="EMBL" id="RDZ05870.1"/>
    </source>
</evidence>
<dbReference type="AlphaFoldDB" id="A0A3D8WTW0"/>
<evidence type="ECO:0000256" key="3">
    <source>
        <dbReference type="ARBA" id="ARBA00022723"/>
    </source>
</evidence>
<dbReference type="Proteomes" id="UP000256519">
    <property type="component" value="Unassembled WGS sequence"/>
</dbReference>
<comment type="caution">
    <text evidence="7">The sequence shown here is derived from an EMBL/GenBank/DDBJ whole genome shotgun (WGS) entry which is preliminary data.</text>
</comment>
<keyword evidence="5" id="KW-0862">Zinc</keyword>
<gene>
    <name evidence="7" type="ORF">C3744_29155</name>
</gene>
<dbReference type="InterPro" id="IPR036866">
    <property type="entry name" value="RibonucZ/Hydroxyglut_hydro"/>
</dbReference>
<comment type="cofactor">
    <cofactor evidence="1">
        <name>Zn(2+)</name>
        <dbReference type="ChEBI" id="CHEBI:29105"/>
    </cofactor>
</comment>
<dbReference type="InterPro" id="IPR051013">
    <property type="entry name" value="MBL_superfamily_lactonases"/>
</dbReference>
<dbReference type="InterPro" id="IPR001279">
    <property type="entry name" value="Metallo-B-lactamas"/>
</dbReference>
<comment type="similarity">
    <text evidence="2">Belongs to the metallo-beta-lactamase superfamily.</text>
</comment>
<dbReference type="EMBL" id="PQWM01000072">
    <property type="protein sequence ID" value="RDZ05870.1"/>
    <property type="molecule type" value="Genomic_DNA"/>
</dbReference>
<accession>A0A3D8WTW0</accession>
<dbReference type="GO" id="GO:0046872">
    <property type="term" value="F:metal ion binding"/>
    <property type="evidence" value="ECO:0007669"/>
    <property type="project" value="UniProtKB-KW"/>
</dbReference>
<organism evidence="7 8">
    <name type="scientific">Priestia megaterium</name>
    <name type="common">Bacillus megaterium</name>
    <dbReference type="NCBI Taxonomy" id="1404"/>
    <lineage>
        <taxon>Bacteria</taxon>
        <taxon>Bacillati</taxon>
        <taxon>Bacillota</taxon>
        <taxon>Bacilli</taxon>
        <taxon>Bacillales</taxon>
        <taxon>Bacillaceae</taxon>
        <taxon>Priestia</taxon>
    </lineage>
</organism>
<dbReference type="PANTHER" id="PTHR42978:SF7">
    <property type="entry name" value="METALLO-HYDROLASE RV2300C-RELATED"/>
    <property type="match status" value="1"/>
</dbReference>
<dbReference type="Pfam" id="PF00753">
    <property type="entry name" value="Lactamase_B"/>
    <property type="match status" value="1"/>
</dbReference>
<dbReference type="CDD" id="cd07729">
    <property type="entry name" value="AHL_lactonase_MBL-fold"/>
    <property type="match status" value="1"/>
</dbReference>
<evidence type="ECO:0000256" key="5">
    <source>
        <dbReference type="ARBA" id="ARBA00022833"/>
    </source>
</evidence>
<feature type="domain" description="Metallo-beta-lactamase" evidence="6">
    <location>
        <begin position="35"/>
        <end position="256"/>
    </location>
</feature>
<evidence type="ECO:0000256" key="1">
    <source>
        <dbReference type="ARBA" id="ARBA00001947"/>
    </source>
</evidence>
<dbReference type="PANTHER" id="PTHR42978">
    <property type="entry name" value="QUORUM-QUENCHING LACTONASE YTNP-RELATED-RELATED"/>
    <property type="match status" value="1"/>
</dbReference>
<sequence length="290" mass="32806">MKNYSIWVLEYSRVVDYHKSGVVYGAHNEGYVRLPYSYVVIKGNGHNIMVDVGYNHKEYGKVLGERFNVVDWQSPSAVLKEVGLTPEDIDTVIITHAHFDHFGNVEDFPNATFYMQEKELSKFIWAMSLPHQFQFLMSGVDPSDLLRGVQLAKEGRMKLLDGDVEEFLPGIDIFAAFDTHTYGSQFVRVKQGGSEEDSWVLAGDNAYQFENIEGKNQDGVLLPVGLATGSQTEMIFSLDKMLKLVGRDSKRVIPIHEQGITERFPSRTSDKDLFIVEVDLADDEVSKVQK</sequence>
<keyword evidence="3" id="KW-0479">Metal-binding</keyword>
<evidence type="ECO:0000256" key="2">
    <source>
        <dbReference type="ARBA" id="ARBA00007749"/>
    </source>
</evidence>
<evidence type="ECO:0000259" key="6">
    <source>
        <dbReference type="SMART" id="SM00849"/>
    </source>
</evidence>
<reference evidence="7 8" key="1">
    <citation type="journal article" date="2018" name="Appl. Environ. Microbiol.">
        <title>Antimicrobial susceptibility testing and tentative epidemiological cut-off values of five Bacillus species relevant for use as animal feed additives or for plant protection.</title>
        <authorList>
            <person name="Agerso Y."/>
            <person name="Stuer-Lauridsen B."/>
            <person name="Bjerre K."/>
            <person name="Jensen M.G."/>
            <person name="Johansen E."/>
            <person name="Bennedsen M."/>
            <person name="Brockmann E."/>
            <person name="Nielsen B."/>
        </authorList>
    </citation>
    <scope>NUCLEOTIDE SEQUENCE [LARGE SCALE GENOMIC DNA]</scope>
    <source>
        <strain evidence="7 8">CHCC20162</strain>
    </source>
</reference>
<dbReference type="SMART" id="SM00849">
    <property type="entry name" value="Lactamase_B"/>
    <property type="match status" value="1"/>
</dbReference>
<dbReference type="GO" id="GO:0016787">
    <property type="term" value="F:hydrolase activity"/>
    <property type="evidence" value="ECO:0007669"/>
    <property type="project" value="UniProtKB-KW"/>
</dbReference>
<evidence type="ECO:0000313" key="8">
    <source>
        <dbReference type="Proteomes" id="UP000256519"/>
    </source>
</evidence>
<dbReference type="SUPFAM" id="SSF56281">
    <property type="entry name" value="Metallo-hydrolase/oxidoreductase"/>
    <property type="match status" value="1"/>
</dbReference>
<dbReference type="Gene3D" id="3.60.15.10">
    <property type="entry name" value="Ribonuclease Z/Hydroxyacylglutathione hydrolase-like"/>
    <property type="match status" value="1"/>
</dbReference>
<dbReference type="RefSeq" id="WP_116078975.1">
    <property type="nucleotide sequence ID" value="NZ_CP187631.1"/>
</dbReference>
<name>A0A3D8WTW0_PRIMG</name>
<proteinExistence type="inferred from homology"/>
<keyword evidence="4" id="KW-0378">Hydrolase</keyword>
<protein>
    <submittedName>
        <fullName evidence="7">N-acyl homoserine lactonase family protein</fullName>
    </submittedName>
</protein>